<keyword evidence="2" id="KW-0597">Phosphoprotein</keyword>
<dbReference type="GO" id="GO:0017000">
    <property type="term" value="P:antibiotic biosynthetic process"/>
    <property type="evidence" value="ECO:0007669"/>
    <property type="project" value="UniProtKB-ARBA"/>
</dbReference>
<evidence type="ECO:0000313" key="4">
    <source>
        <dbReference type="EMBL" id="MBO0656354.1"/>
    </source>
</evidence>
<dbReference type="InterPro" id="IPR009081">
    <property type="entry name" value="PP-bd_ACP"/>
</dbReference>
<sequence>MGDGATAAELRRRGVLTMAVEPALTALGDAVTRDEACVTVAGVDWPLFAPAFTMARPSPLLAALPEARPPAAGPGDGLRADTTALRARLAALPLAQRENALLELVLEQAALVLGHADASDVEADRAFRDLGFDSLSALQMRDRIEATTGIALPTTAVFDHPTPDALTGRLLAQLAPEPADGPVLSPLSPEDERIMRTVAAIPPARLREAGLLDILLRLADAGQPGTAEAAAADDRAGSGVRAEELDAMDGESLLKLFSATGVDDADDATDEGARAS</sequence>
<dbReference type="InterPro" id="IPR036736">
    <property type="entry name" value="ACP-like_sf"/>
</dbReference>
<dbReference type="PROSITE" id="PS00012">
    <property type="entry name" value="PHOSPHOPANTETHEINE"/>
    <property type="match status" value="1"/>
</dbReference>
<dbReference type="GO" id="GO:0031177">
    <property type="term" value="F:phosphopantetheine binding"/>
    <property type="evidence" value="ECO:0007669"/>
    <property type="project" value="InterPro"/>
</dbReference>
<dbReference type="SMART" id="SM01294">
    <property type="entry name" value="PKS_PP_betabranch"/>
    <property type="match status" value="1"/>
</dbReference>
<organism evidence="4 5">
    <name type="scientific">Streptomyces triculaminicus</name>
    <dbReference type="NCBI Taxonomy" id="2816232"/>
    <lineage>
        <taxon>Bacteria</taxon>
        <taxon>Bacillati</taxon>
        <taxon>Actinomycetota</taxon>
        <taxon>Actinomycetes</taxon>
        <taxon>Kitasatosporales</taxon>
        <taxon>Streptomycetaceae</taxon>
        <taxon>Streptomyces</taxon>
    </lineage>
</organism>
<evidence type="ECO:0000313" key="5">
    <source>
        <dbReference type="Proteomes" id="UP000664781"/>
    </source>
</evidence>
<dbReference type="InterPro" id="IPR050091">
    <property type="entry name" value="PKS_NRPS_Biosynth_Enz"/>
</dbReference>
<dbReference type="SMART" id="SM00823">
    <property type="entry name" value="PKS_PP"/>
    <property type="match status" value="1"/>
</dbReference>
<dbReference type="InterPro" id="IPR006162">
    <property type="entry name" value="Ppantetheine_attach_site"/>
</dbReference>
<dbReference type="PANTHER" id="PTHR43775:SF37">
    <property type="entry name" value="SI:DKEY-61P9.11"/>
    <property type="match status" value="1"/>
</dbReference>
<evidence type="ECO:0000259" key="3">
    <source>
        <dbReference type="PROSITE" id="PS50075"/>
    </source>
</evidence>
<name>A0A939JU36_9ACTN</name>
<keyword evidence="1" id="KW-0596">Phosphopantetheine</keyword>
<reference evidence="4" key="1">
    <citation type="submission" date="2021-03" db="EMBL/GenBank/DDBJ databases">
        <title>Streptomyces strains.</title>
        <authorList>
            <person name="Lund M.B."/>
            <person name="Toerring T."/>
        </authorList>
    </citation>
    <scope>NUCLEOTIDE SEQUENCE</scope>
    <source>
        <strain evidence="4">JCM 4242</strain>
    </source>
</reference>
<dbReference type="PANTHER" id="PTHR43775">
    <property type="entry name" value="FATTY ACID SYNTHASE"/>
    <property type="match status" value="1"/>
</dbReference>
<dbReference type="FunFam" id="1.10.1200.10:FF:000007">
    <property type="entry name" value="Probable polyketide synthase pks17"/>
    <property type="match status" value="1"/>
</dbReference>
<comment type="caution">
    <text evidence="4">The sequence shown here is derived from an EMBL/GenBank/DDBJ whole genome shotgun (WGS) entry which is preliminary data.</text>
</comment>
<evidence type="ECO:0000256" key="2">
    <source>
        <dbReference type="ARBA" id="ARBA00022553"/>
    </source>
</evidence>
<dbReference type="PROSITE" id="PS50075">
    <property type="entry name" value="CARRIER"/>
    <property type="match status" value="1"/>
</dbReference>
<dbReference type="EMBL" id="JAFMOF010000004">
    <property type="protein sequence ID" value="MBO0656354.1"/>
    <property type="molecule type" value="Genomic_DNA"/>
</dbReference>
<feature type="domain" description="Carrier" evidence="3">
    <location>
        <begin position="99"/>
        <end position="174"/>
    </location>
</feature>
<dbReference type="SUPFAM" id="SSF47336">
    <property type="entry name" value="ACP-like"/>
    <property type="match status" value="1"/>
</dbReference>
<keyword evidence="5" id="KW-1185">Reference proteome</keyword>
<dbReference type="GO" id="GO:0004312">
    <property type="term" value="F:fatty acid synthase activity"/>
    <property type="evidence" value="ECO:0007669"/>
    <property type="project" value="TreeGrafter"/>
</dbReference>
<dbReference type="Gene3D" id="3.40.50.720">
    <property type="entry name" value="NAD(P)-binding Rossmann-like Domain"/>
    <property type="match status" value="1"/>
</dbReference>
<dbReference type="InterPro" id="IPR020806">
    <property type="entry name" value="PKS_PP-bd"/>
</dbReference>
<accession>A0A939JU36</accession>
<gene>
    <name evidence="4" type="ORF">J1792_27440</name>
</gene>
<evidence type="ECO:0000256" key="1">
    <source>
        <dbReference type="ARBA" id="ARBA00022450"/>
    </source>
</evidence>
<dbReference type="AlphaFoldDB" id="A0A939JU36"/>
<dbReference type="Pfam" id="PF00550">
    <property type="entry name" value="PP-binding"/>
    <property type="match status" value="1"/>
</dbReference>
<protein>
    <recommendedName>
        <fullName evidence="3">Carrier domain-containing protein</fullName>
    </recommendedName>
</protein>
<proteinExistence type="predicted"/>
<dbReference type="Proteomes" id="UP000664781">
    <property type="component" value="Unassembled WGS sequence"/>
</dbReference>
<dbReference type="GO" id="GO:0006633">
    <property type="term" value="P:fatty acid biosynthetic process"/>
    <property type="evidence" value="ECO:0007669"/>
    <property type="project" value="TreeGrafter"/>
</dbReference>
<dbReference type="Gene3D" id="1.10.1200.10">
    <property type="entry name" value="ACP-like"/>
    <property type="match status" value="1"/>
</dbReference>